<evidence type="ECO:0000313" key="1">
    <source>
        <dbReference type="EMBL" id="QDT23788.1"/>
    </source>
</evidence>
<sequence length="93" mass="10433">MMFRTGGLGYSWGTEGISFPTNPRRSTGWIDLKITACFPELIFAICSPLLQNETGGKGLNRQVLVKTQQTFSFFSCLIPFCRKDLMAECTLPF</sequence>
<dbReference type="Proteomes" id="UP000320421">
    <property type="component" value="Chromosome"/>
</dbReference>
<keyword evidence="2" id="KW-1185">Reference proteome</keyword>
<name>A0A517PWN0_9PLAN</name>
<dbReference type="EMBL" id="CP036266">
    <property type="protein sequence ID" value="QDT23788.1"/>
    <property type="molecule type" value="Genomic_DNA"/>
</dbReference>
<organism evidence="1 2">
    <name type="scientific">Gimesia chilikensis</name>
    <dbReference type="NCBI Taxonomy" id="2605989"/>
    <lineage>
        <taxon>Bacteria</taxon>
        <taxon>Pseudomonadati</taxon>
        <taxon>Planctomycetota</taxon>
        <taxon>Planctomycetia</taxon>
        <taxon>Planctomycetales</taxon>
        <taxon>Planctomycetaceae</taxon>
        <taxon>Gimesia</taxon>
    </lineage>
</organism>
<reference evidence="1 2" key="1">
    <citation type="submission" date="2019-02" db="EMBL/GenBank/DDBJ databases">
        <title>Deep-cultivation of Planctomycetes and their phenomic and genomic characterization uncovers novel biology.</title>
        <authorList>
            <person name="Wiegand S."/>
            <person name="Jogler M."/>
            <person name="Boedeker C."/>
            <person name="Pinto D."/>
            <person name="Vollmers J."/>
            <person name="Rivas-Marin E."/>
            <person name="Kohn T."/>
            <person name="Peeters S.H."/>
            <person name="Heuer A."/>
            <person name="Rast P."/>
            <person name="Oberbeckmann S."/>
            <person name="Bunk B."/>
            <person name="Jeske O."/>
            <person name="Meyerdierks A."/>
            <person name="Storesund J.E."/>
            <person name="Kallscheuer N."/>
            <person name="Luecker S."/>
            <person name="Lage O.M."/>
            <person name="Pohl T."/>
            <person name="Merkel B.J."/>
            <person name="Hornburger P."/>
            <person name="Mueller R.-W."/>
            <person name="Bruemmer F."/>
            <person name="Labrenz M."/>
            <person name="Spormann A.M."/>
            <person name="Op den Camp H."/>
            <person name="Overmann J."/>
            <person name="Amann R."/>
            <person name="Jetten M.S.M."/>
            <person name="Mascher T."/>
            <person name="Medema M.H."/>
            <person name="Devos D.P."/>
            <person name="Kaster A.-K."/>
            <person name="Ovreas L."/>
            <person name="Rohde M."/>
            <person name="Galperin M.Y."/>
            <person name="Jogler C."/>
        </authorList>
    </citation>
    <scope>NUCLEOTIDE SEQUENCE [LARGE SCALE GENOMIC DNA]</scope>
    <source>
        <strain evidence="1 2">HG66A1</strain>
    </source>
</reference>
<accession>A0A517PWN0</accession>
<proteinExistence type="predicted"/>
<gene>
    <name evidence="1" type="ORF">HG66A1_56120</name>
</gene>
<evidence type="ECO:0000313" key="2">
    <source>
        <dbReference type="Proteomes" id="UP000320421"/>
    </source>
</evidence>
<dbReference type="AlphaFoldDB" id="A0A517PWN0"/>
<protein>
    <submittedName>
        <fullName evidence="1">Uncharacterized protein</fullName>
    </submittedName>
</protein>